<evidence type="ECO:0000256" key="1">
    <source>
        <dbReference type="SAM" id="MobiDB-lite"/>
    </source>
</evidence>
<dbReference type="OrthoDB" id="73788at2759"/>
<feature type="region of interest" description="Disordered" evidence="1">
    <location>
        <begin position="508"/>
        <end position="548"/>
    </location>
</feature>
<reference evidence="2" key="1">
    <citation type="journal article" date="2020" name="Stud. Mycol.">
        <title>101 Dothideomycetes genomes: a test case for predicting lifestyles and emergence of pathogens.</title>
        <authorList>
            <person name="Haridas S."/>
            <person name="Albert R."/>
            <person name="Binder M."/>
            <person name="Bloem J."/>
            <person name="Labutti K."/>
            <person name="Salamov A."/>
            <person name="Andreopoulos B."/>
            <person name="Baker S."/>
            <person name="Barry K."/>
            <person name="Bills G."/>
            <person name="Bluhm B."/>
            <person name="Cannon C."/>
            <person name="Castanera R."/>
            <person name="Culley D."/>
            <person name="Daum C."/>
            <person name="Ezra D."/>
            <person name="Gonzalez J."/>
            <person name="Henrissat B."/>
            <person name="Kuo A."/>
            <person name="Liang C."/>
            <person name="Lipzen A."/>
            <person name="Lutzoni F."/>
            <person name="Magnuson J."/>
            <person name="Mondo S."/>
            <person name="Nolan M."/>
            <person name="Ohm R."/>
            <person name="Pangilinan J."/>
            <person name="Park H.-J."/>
            <person name="Ramirez L."/>
            <person name="Alfaro M."/>
            <person name="Sun H."/>
            <person name="Tritt A."/>
            <person name="Yoshinaga Y."/>
            <person name="Zwiers L.-H."/>
            <person name="Turgeon B."/>
            <person name="Goodwin S."/>
            <person name="Spatafora J."/>
            <person name="Crous P."/>
            <person name="Grigoriev I."/>
        </authorList>
    </citation>
    <scope>NUCLEOTIDE SEQUENCE</scope>
    <source>
        <strain evidence="2">CBS 269.34</strain>
    </source>
</reference>
<name>A0A6A6QR98_9PEZI</name>
<feature type="compositionally biased region" description="Polar residues" evidence="1">
    <location>
        <begin position="388"/>
        <end position="401"/>
    </location>
</feature>
<feature type="compositionally biased region" description="Basic and acidic residues" evidence="1">
    <location>
        <begin position="200"/>
        <end position="217"/>
    </location>
</feature>
<feature type="compositionally biased region" description="Acidic residues" evidence="1">
    <location>
        <begin position="335"/>
        <end position="346"/>
    </location>
</feature>
<feature type="region of interest" description="Disordered" evidence="1">
    <location>
        <begin position="1"/>
        <end position="346"/>
    </location>
</feature>
<feature type="compositionally biased region" description="Basic residues" evidence="1">
    <location>
        <begin position="22"/>
        <end position="35"/>
    </location>
</feature>
<feature type="compositionally biased region" description="Low complexity" evidence="1">
    <location>
        <begin position="93"/>
        <end position="102"/>
    </location>
</feature>
<sequence length="573" mass="63779">MPPKKRTRFNPDTVYAHGTVLRQKKFPSRRTKKRILSPSPPPPASRQQTMTQAGWVTTAQSSGGRKRRIEQVEDSQSEPESGSEVEGEDYLDTLRQTTLTQLGHSAQPFLGDRKRNRKSASKRRNRRDLTEEEKRQQTLTQMIGTGREPNVQSDVEEEQEDIDGTYAAALEERLANSGLYRPVGERQSRRAARNAAASDQGRRNDRNLRPRRGHNETSHGPAVDAASTPRPTRVKVEPCSTPRSRRPLEVPSSQTPAESPLSTRNTPRRPTRSPLEEKPTNIQRPSLFHSRLQPGDAGNMSPVKPISRNSGIQVKENPSSSPVAPPRRIFKDTIPDSDDEEEDSDEDIIVPIDASIGEETQAAIQQIDLMCASRDGIHEYEDVETTRSNRASVTPTPNNTGALPVAASPEICDRTTKQEPSQFEESQCTTGTGTEEATAQLHSELETFTQRISVLPSYNQMPHPEEQPEQRIPSSYPLPTQSSHPSQASTIEGTQASLHNVRHIRHALPISPTRPPPLSIPSSIPTSPFKRFREPRSQPQSSRRPTGATMTALLQDSLDAYSIPLPPQWDEDD</sequence>
<feature type="compositionally biased region" description="Basic residues" evidence="1">
    <location>
        <begin position="114"/>
        <end position="126"/>
    </location>
</feature>
<proteinExistence type="predicted"/>
<protein>
    <submittedName>
        <fullName evidence="2">Uncharacterized protein</fullName>
    </submittedName>
</protein>
<feature type="compositionally biased region" description="Polar residues" evidence="1">
    <location>
        <begin position="418"/>
        <end position="428"/>
    </location>
</feature>
<feature type="compositionally biased region" description="Acidic residues" evidence="1">
    <location>
        <begin position="154"/>
        <end position="163"/>
    </location>
</feature>
<accession>A0A6A6QR98</accession>
<feature type="compositionally biased region" description="Polar residues" evidence="1">
    <location>
        <begin position="45"/>
        <end position="63"/>
    </location>
</feature>
<keyword evidence="3" id="KW-1185">Reference proteome</keyword>
<feature type="region of interest" description="Disordered" evidence="1">
    <location>
        <begin position="458"/>
        <end position="489"/>
    </location>
</feature>
<feature type="region of interest" description="Disordered" evidence="1">
    <location>
        <begin position="383"/>
        <end position="437"/>
    </location>
</feature>
<organism evidence="2 3">
    <name type="scientific">Lophium mytilinum</name>
    <dbReference type="NCBI Taxonomy" id="390894"/>
    <lineage>
        <taxon>Eukaryota</taxon>
        <taxon>Fungi</taxon>
        <taxon>Dikarya</taxon>
        <taxon>Ascomycota</taxon>
        <taxon>Pezizomycotina</taxon>
        <taxon>Dothideomycetes</taxon>
        <taxon>Pleosporomycetidae</taxon>
        <taxon>Mytilinidiales</taxon>
        <taxon>Mytilinidiaceae</taxon>
        <taxon>Lophium</taxon>
    </lineage>
</organism>
<evidence type="ECO:0000313" key="2">
    <source>
        <dbReference type="EMBL" id="KAF2494692.1"/>
    </source>
</evidence>
<feature type="compositionally biased region" description="Polar residues" evidence="1">
    <location>
        <begin position="307"/>
        <end position="322"/>
    </location>
</feature>
<dbReference type="Proteomes" id="UP000799750">
    <property type="component" value="Unassembled WGS sequence"/>
</dbReference>
<evidence type="ECO:0000313" key="3">
    <source>
        <dbReference type="Proteomes" id="UP000799750"/>
    </source>
</evidence>
<feature type="compositionally biased region" description="Polar residues" evidence="1">
    <location>
        <begin position="477"/>
        <end position="489"/>
    </location>
</feature>
<feature type="compositionally biased region" description="Acidic residues" evidence="1">
    <location>
        <begin position="72"/>
        <end position="91"/>
    </location>
</feature>
<feature type="compositionally biased region" description="Basic and acidic residues" evidence="1">
    <location>
        <begin position="127"/>
        <end position="136"/>
    </location>
</feature>
<gene>
    <name evidence="2" type="ORF">BU16DRAFT_618702</name>
</gene>
<dbReference type="AlphaFoldDB" id="A0A6A6QR98"/>
<dbReference type="EMBL" id="MU004190">
    <property type="protein sequence ID" value="KAF2494692.1"/>
    <property type="molecule type" value="Genomic_DNA"/>
</dbReference>